<dbReference type="InterPro" id="IPR014718">
    <property type="entry name" value="GH-type_carb-bd"/>
</dbReference>
<evidence type="ECO:0000313" key="1">
    <source>
        <dbReference type="EMBL" id="MBV0926121.1"/>
    </source>
</evidence>
<dbReference type="GO" id="GO:0005975">
    <property type="term" value="P:carbohydrate metabolic process"/>
    <property type="evidence" value="ECO:0007669"/>
    <property type="project" value="InterPro"/>
</dbReference>
<sequence length="336" mass="36583">MACTITDEYERRGLDAVFLENDRLRVELLPGKGGDITEIRDKRTDANVLFEAPHEWRAPATGTVGAPDGAYAFLDHYPGGWQSVLPGAGGPSSARGAPLALHGESSLVPFETRILDSGPERVAVELTASLTRYPFDLEREISLAAGESAIEVTERVTNTGRVSVEYSWLQHVALGEPLVAPEASLSVPCETVYVDPDQTNDTARLPPGETFEWPICETDDGPVDLREFPPADERVHDLVALADLSEGRYTLSNPELDLGVTAEFPESLYEFLWYWRPLGGFEEAPFFGRNYNVGLEPCTSIPNAGLDAAVENGTANELEPGETVESTVRLSTHPAK</sequence>
<comment type="caution">
    <text evidence="1">The sequence shown here is derived from an EMBL/GenBank/DDBJ whole genome shotgun (WGS) entry which is preliminary data.</text>
</comment>
<dbReference type="GO" id="GO:0003824">
    <property type="term" value="F:catalytic activity"/>
    <property type="evidence" value="ECO:0007669"/>
    <property type="project" value="InterPro"/>
</dbReference>
<gene>
    <name evidence="1" type="ORF">KTS45_18095</name>
</gene>
<dbReference type="AlphaFoldDB" id="A0A8J7YF75"/>
<dbReference type="SUPFAM" id="SSF74650">
    <property type="entry name" value="Galactose mutarotase-like"/>
    <property type="match status" value="1"/>
</dbReference>
<dbReference type="Gene3D" id="2.70.98.10">
    <property type="match status" value="1"/>
</dbReference>
<dbReference type="InterPro" id="IPR011013">
    <property type="entry name" value="Gal_mutarotase_sf_dom"/>
</dbReference>
<dbReference type="InterPro" id="IPR027839">
    <property type="entry name" value="DUF4432"/>
</dbReference>
<dbReference type="CDD" id="cd01081">
    <property type="entry name" value="Aldose_epim"/>
    <property type="match status" value="1"/>
</dbReference>
<organism evidence="1 2">
    <name type="scientific">Haloarcula limicola</name>
    <dbReference type="NCBI Taxonomy" id="1429915"/>
    <lineage>
        <taxon>Archaea</taxon>
        <taxon>Methanobacteriati</taxon>
        <taxon>Methanobacteriota</taxon>
        <taxon>Stenosarchaea group</taxon>
        <taxon>Halobacteria</taxon>
        <taxon>Halobacteriales</taxon>
        <taxon>Haloarculaceae</taxon>
        <taxon>Haloarcula</taxon>
    </lineage>
</organism>
<proteinExistence type="predicted"/>
<dbReference type="GO" id="GO:0030246">
    <property type="term" value="F:carbohydrate binding"/>
    <property type="evidence" value="ECO:0007669"/>
    <property type="project" value="InterPro"/>
</dbReference>
<protein>
    <submittedName>
        <fullName evidence="1">Aldose 1-epimerase</fullName>
    </submittedName>
</protein>
<dbReference type="EMBL" id="JAHQXF010000003">
    <property type="protein sequence ID" value="MBV0926121.1"/>
    <property type="molecule type" value="Genomic_DNA"/>
</dbReference>
<dbReference type="OrthoDB" id="302373at2157"/>
<name>A0A8J7YF75_9EURY</name>
<reference evidence="1 2" key="1">
    <citation type="submission" date="2021-06" db="EMBL/GenBank/DDBJ databases">
        <title>New haloarchaea isolates fom saline soil.</title>
        <authorList>
            <person name="Duran-Viseras A."/>
            <person name="Sanchez-Porro C.S."/>
            <person name="Ventosa A."/>
        </authorList>
    </citation>
    <scope>NUCLEOTIDE SEQUENCE [LARGE SCALE GENOMIC DNA]</scope>
    <source>
        <strain evidence="1 2">JCM 183640</strain>
    </source>
</reference>
<dbReference type="Pfam" id="PF14486">
    <property type="entry name" value="DUF4432"/>
    <property type="match status" value="1"/>
</dbReference>
<dbReference type="RefSeq" id="WP_162318679.1">
    <property type="nucleotide sequence ID" value="NZ_JAHQXF010000003.1"/>
</dbReference>
<accession>A0A8J7YF75</accession>
<dbReference type="Proteomes" id="UP000766550">
    <property type="component" value="Unassembled WGS sequence"/>
</dbReference>
<evidence type="ECO:0000313" key="2">
    <source>
        <dbReference type="Proteomes" id="UP000766550"/>
    </source>
</evidence>
<keyword evidence="2" id="KW-1185">Reference proteome</keyword>